<reference evidence="2 3" key="1">
    <citation type="submission" date="2018-05" db="EMBL/GenBank/DDBJ databases">
        <title>Salinimonas sp. HMF8227 Genome sequencing and assembly.</title>
        <authorList>
            <person name="Kang H."/>
            <person name="Kang J."/>
            <person name="Cha I."/>
            <person name="Kim H."/>
            <person name="Joh K."/>
        </authorList>
    </citation>
    <scope>NUCLEOTIDE SEQUENCE [LARGE SCALE GENOMIC DNA]</scope>
    <source>
        <strain evidence="2 3">HMF8227</strain>
    </source>
</reference>
<dbReference type="PANTHER" id="PTHR36573">
    <property type="entry name" value="INTERMEMBRANE PHOSPHOLIPID TRANSPORT SYSTEM BINDING PROTEIN MLAC"/>
    <property type="match status" value="1"/>
</dbReference>
<gene>
    <name evidence="2" type="ORF">HMF8227_02503</name>
</gene>
<sequence length="218" mass="25116">MKRLMTTTGLIGVLLSMVMAISPAQAQDTENPYQLIQGVADKTFNRIKQQRDTIESNPDHLRTIVEQELLPYVDYKFAALKVLGRHFKSVPREKLGEYIKVFREYLVTTYALAMAQYDEQEVVFQQGMQYDGEKVVTVRALVKEDGRPDIKIAFKVRKDSQTEQWKAYDMVAEGISMLSSKQSEMEPLLRQEGIEAVMAKMREKNEQDINLKREGSKE</sequence>
<evidence type="ECO:0000313" key="2">
    <source>
        <dbReference type="EMBL" id="AWL12955.1"/>
    </source>
</evidence>
<name>A0A2S2E5M2_9ALTE</name>
<dbReference type="EMBL" id="CP029347">
    <property type="protein sequence ID" value="AWL12955.1"/>
    <property type="molecule type" value="Genomic_DNA"/>
</dbReference>
<protein>
    <submittedName>
        <fullName evidence="2">Putative phospholipid-binding protein MlaC</fullName>
    </submittedName>
</protein>
<dbReference type="InterPro" id="IPR008869">
    <property type="entry name" value="MlaC/ttg2D"/>
</dbReference>
<dbReference type="Pfam" id="PF05494">
    <property type="entry name" value="MlaC"/>
    <property type="match status" value="1"/>
</dbReference>
<proteinExistence type="predicted"/>
<evidence type="ECO:0000313" key="3">
    <source>
        <dbReference type="Proteomes" id="UP000245728"/>
    </source>
</evidence>
<dbReference type="PIRSF" id="PIRSF004649">
    <property type="entry name" value="MlaC"/>
    <property type="match status" value="1"/>
</dbReference>
<organism evidence="2 3">
    <name type="scientific">Saliniradius amylolyticus</name>
    <dbReference type="NCBI Taxonomy" id="2183582"/>
    <lineage>
        <taxon>Bacteria</taxon>
        <taxon>Pseudomonadati</taxon>
        <taxon>Pseudomonadota</taxon>
        <taxon>Gammaproteobacteria</taxon>
        <taxon>Alteromonadales</taxon>
        <taxon>Alteromonadaceae</taxon>
        <taxon>Saliniradius</taxon>
    </lineage>
</organism>
<keyword evidence="1" id="KW-0732">Signal</keyword>
<dbReference type="Gene3D" id="3.10.450.710">
    <property type="entry name" value="Tgt2/MlaC"/>
    <property type="match status" value="1"/>
</dbReference>
<evidence type="ECO:0000256" key="1">
    <source>
        <dbReference type="SAM" id="SignalP"/>
    </source>
</evidence>
<dbReference type="AlphaFoldDB" id="A0A2S2E5M2"/>
<dbReference type="PANTHER" id="PTHR36573:SF1">
    <property type="entry name" value="INTERMEMBRANE PHOSPHOLIPID TRANSPORT SYSTEM BINDING PROTEIN MLAC"/>
    <property type="match status" value="1"/>
</dbReference>
<dbReference type="Proteomes" id="UP000245728">
    <property type="component" value="Chromosome"/>
</dbReference>
<feature type="signal peptide" evidence="1">
    <location>
        <begin position="1"/>
        <end position="26"/>
    </location>
</feature>
<dbReference type="InterPro" id="IPR042245">
    <property type="entry name" value="Tgt2/MlaC_sf"/>
</dbReference>
<feature type="chain" id="PRO_5015496407" evidence="1">
    <location>
        <begin position="27"/>
        <end position="218"/>
    </location>
</feature>
<accession>A0A2S2E5M2</accession>
<keyword evidence="3" id="KW-1185">Reference proteome</keyword>
<dbReference type="KEGG" id="salh:HMF8227_02503"/>
<dbReference type="OrthoDB" id="9787053at2"/>
<dbReference type="RefSeq" id="WP_109340482.1">
    <property type="nucleotide sequence ID" value="NZ_CP029347.1"/>
</dbReference>